<name>A0A2W2E1F0_9ACTN</name>
<dbReference type="AlphaFoldDB" id="A0A2W2E1F0"/>
<gene>
    <name evidence="2" type="ORF">C1I95_14280</name>
</gene>
<accession>A0A2W2E1F0</accession>
<evidence type="ECO:0000313" key="3">
    <source>
        <dbReference type="Proteomes" id="UP000248924"/>
    </source>
</evidence>
<evidence type="ECO:0000256" key="1">
    <source>
        <dbReference type="SAM" id="MobiDB-lite"/>
    </source>
</evidence>
<protein>
    <submittedName>
        <fullName evidence="2">Uncharacterized protein</fullName>
    </submittedName>
</protein>
<proteinExistence type="predicted"/>
<dbReference type="Proteomes" id="UP000248924">
    <property type="component" value="Unassembled WGS sequence"/>
</dbReference>
<organism evidence="2 3">
    <name type="scientific">Micromonospora craterilacus</name>
    <dbReference type="NCBI Taxonomy" id="1655439"/>
    <lineage>
        <taxon>Bacteria</taxon>
        <taxon>Bacillati</taxon>
        <taxon>Actinomycetota</taxon>
        <taxon>Actinomycetes</taxon>
        <taxon>Micromonosporales</taxon>
        <taxon>Micromonosporaceae</taxon>
        <taxon>Micromonospora</taxon>
    </lineage>
</organism>
<feature type="compositionally biased region" description="Basic and acidic residues" evidence="1">
    <location>
        <begin position="1"/>
        <end position="11"/>
    </location>
</feature>
<sequence length="73" mass="8264">MTPDADDHPSWWDRNTTHPPPTDIGEQPLRASAGSTVVVRAPTTDDWRRPRLKETSRAEPTPDIRFATRFGPQ</sequence>
<keyword evidence="3" id="KW-1185">Reference proteome</keyword>
<feature type="compositionally biased region" description="Basic and acidic residues" evidence="1">
    <location>
        <begin position="43"/>
        <end position="62"/>
    </location>
</feature>
<reference evidence="2 3" key="1">
    <citation type="submission" date="2018-01" db="EMBL/GenBank/DDBJ databases">
        <title>Draft genome sequence of Jishengella sp. NA12.</title>
        <authorList>
            <person name="Sahin N."/>
            <person name="Ay H."/>
            <person name="Saygin H."/>
        </authorList>
    </citation>
    <scope>NUCLEOTIDE SEQUENCE [LARGE SCALE GENOMIC DNA]</scope>
    <source>
        <strain evidence="2 3">NA12</strain>
    </source>
</reference>
<feature type="region of interest" description="Disordered" evidence="1">
    <location>
        <begin position="1"/>
        <end position="73"/>
    </location>
</feature>
<evidence type="ECO:0000313" key="2">
    <source>
        <dbReference type="EMBL" id="PZG18056.1"/>
    </source>
</evidence>
<comment type="caution">
    <text evidence="2">The sequence shown here is derived from an EMBL/GenBank/DDBJ whole genome shotgun (WGS) entry which is preliminary data.</text>
</comment>
<dbReference type="EMBL" id="POTY01000077">
    <property type="protein sequence ID" value="PZG18056.1"/>
    <property type="molecule type" value="Genomic_DNA"/>
</dbReference>